<reference evidence="10" key="1">
    <citation type="submission" date="2014-05" db="EMBL/GenBank/DDBJ databases">
        <authorList>
            <person name="Chronopoulou M."/>
        </authorList>
    </citation>
    <scope>NUCLEOTIDE SEQUENCE</scope>
    <source>
        <tissue evidence="10">Whole organism</tissue>
    </source>
</reference>
<dbReference type="Pfam" id="PF08701">
    <property type="entry name" value="GN3L_Grn1"/>
    <property type="match status" value="1"/>
</dbReference>
<name>A0A0K2V3J7_LEPSM</name>
<dbReference type="GO" id="GO:0005730">
    <property type="term" value="C:nucleolus"/>
    <property type="evidence" value="ECO:0007669"/>
    <property type="project" value="TreeGrafter"/>
</dbReference>
<dbReference type="GO" id="GO:0005525">
    <property type="term" value="F:GTP binding"/>
    <property type="evidence" value="ECO:0007669"/>
    <property type="project" value="UniProtKB-KW"/>
</dbReference>
<dbReference type="AlphaFoldDB" id="A0A0K2V3J7"/>
<comment type="subcellular location">
    <subcellularLocation>
        <location evidence="1">Nucleus</location>
    </subcellularLocation>
</comment>
<dbReference type="EMBL" id="HACA01027499">
    <property type="protein sequence ID" value="CDW44860.1"/>
    <property type="molecule type" value="Transcribed_RNA"/>
</dbReference>
<dbReference type="InterPro" id="IPR027417">
    <property type="entry name" value="P-loop_NTPase"/>
</dbReference>
<evidence type="ECO:0000256" key="3">
    <source>
        <dbReference type="ARBA" id="ARBA00023054"/>
    </source>
</evidence>
<feature type="domain" description="CP-type G" evidence="9">
    <location>
        <begin position="142"/>
        <end position="341"/>
    </location>
</feature>
<dbReference type="PANTHER" id="PTHR11089:SF30">
    <property type="entry name" value="GUANINE NUCLEOTIDE-BINDING PROTEIN-LIKE 3 HOMOLOG"/>
    <property type="match status" value="1"/>
</dbReference>
<dbReference type="OrthoDB" id="444945at2759"/>
<evidence type="ECO:0000256" key="6">
    <source>
        <dbReference type="ARBA" id="ARBA00069022"/>
    </source>
</evidence>
<keyword evidence="2" id="KW-0547">Nucleotide-binding</keyword>
<feature type="compositionally biased region" description="Basic and acidic residues" evidence="8">
    <location>
        <begin position="13"/>
        <end position="55"/>
    </location>
</feature>
<feature type="region of interest" description="Disordered" evidence="8">
    <location>
        <begin position="1"/>
        <end position="55"/>
    </location>
</feature>
<evidence type="ECO:0000256" key="4">
    <source>
        <dbReference type="ARBA" id="ARBA00023134"/>
    </source>
</evidence>
<feature type="compositionally biased region" description="Basic residues" evidence="8">
    <location>
        <begin position="1"/>
        <end position="12"/>
    </location>
</feature>
<sequence length="591" mass="66561">MKQALKKRTKRVTTRERVKREKKKREYERKVRRDKKAHPEKYRKSKKDPGVPKSCPFKEEILLEAIAGKQAKENEKLKRREEIQAQRALEKANLLNKKREKGYEGLIEDAQAKTTEFEKHMGSSKLEVNGSGLSDKSAKAYYKEFRQVLERADVILQVLDARDPLGTRSREVEETILNAASKKRLVLVLNKADLIPKANLEAWIRYLRRVFPTVAFKCSTQSQGSRLGQSNKSLAKSSDKDLQTSKCIGADSLICLLSNYCRNKDVKTSIRVGIVGLPNVGKSSLINSLGLPNVGKSSLINSLKRSRACNVGSTPGLTKNVQEVQLDSKIKLLDSPGMILASGPMSDASIALKNAVRVESLEDPITPVEAILSRCNKQQFMLKYNISEYEDTNEFLNLIAKTQGKVKKGGIPDRVAAARIILQDWNGGKIKYFTHPPEYEAVETHVSSEIVSEFSSDFKLDQVSFDKMESDELDRLPDVLNSDTMQIESSGIVNNVITIEDMEMDSENILPNKISIMESEAVKKSSVPDKNPKFINDGNLKLKKLNKIREKKEKKQKRRKDGIASDLAQGMESAFNTLTNEAYNFDEDFDK</sequence>
<dbReference type="InterPro" id="IPR050755">
    <property type="entry name" value="TRAFAC_YlqF/YawG_RiboMat"/>
</dbReference>
<evidence type="ECO:0000313" key="10">
    <source>
        <dbReference type="EMBL" id="CDW44860.1"/>
    </source>
</evidence>
<keyword evidence="3 7" id="KW-0175">Coiled coil</keyword>
<dbReference type="FunFam" id="1.10.1580.10:FF:000002">
    <property type="entry name" value="Guanine nucleotide-binding protein-like 3 (nucleolar)-like"/>
    <property type="match status" value="1"/>
</dbReference>
<dbReference type="CDD" id="cd04178">
    <property type="entry name" value="Nucleostemin_like"/>
    <property type="match status" value="1"/>
</dbReference>
<organism evidence="10">
    <name type="scientific">Lepeophtheirus salmonis</name>
    <name type="common">Salmon louse</name>
    <name type="synonym">Caligus salmonis</name>
    <dbReference type="NCBI Taxonomy" id="72036"/>
    <lineage>
        <taxon>Eukaryota</taxon>
        <taxon>Metazoa</taxon>
        <taxon>Ecdysozoa</taxon>
        <taxon>Arthropoda</taxon>
        <taxon>Crustacea</taxon>
        <taxon>Multicrustacea</taxon>
        <taxon>Hexanauplia</taxon>
        <taxon>Copepoda</taxon>
        <taxon>Siphonostomatoida</taxon>
        <taxon>Caligidae</taxon>
        <taxon>Lepeophtheirus</taxon>
    </lineage>
</organism>
<dbReference type="PROSITE" id="PS51721">
    <property type="entry name" value="G_CP"/>
    <property type="match status" value="1"/>
</dbReference>
<dbReference type="Pfam" id="PF01926">
    <property type="entry name" value="MMR_HSR1"/>
    <property type="match status" value="2"/>
</dbReference>
<evidence type="ECO:0000256" key="8">
    <source>
        <dbReference type="SAM" id="MobiDB-lite"/>
    </source>
</evidence>
<keyword evidence="5" id="KW-0539">Nucleus</keyword>
<dbReference type="SUPFAM" id="SSF52540">
    <property type="entry name" value="P-loop containing nucleoside triphosphate hydrolases"/>
    <property type="match status" value="2"/>
</dbReference>
<dbReference type="Gene3D" id="1.10.1580.10">
    <property type="match status" value="1"/>
</dbReference>
<protein>
    <recommendedName>
        <fullName evidence="6">Guanine nucleotide-binding protein-like 3 homolog</fullName>
    </recommendedName>
</protein>
<feature type="region of interest" description="Disordered" evidence="8">
    <location>
        <begin position="547"/>
        <end position="566"/>
    </location>
</feature>
<evidence type="ECO:0000259" key="9">
    <source>
        <dbReference type="PROSITE" id="PS51721"/>
    </source>
</evidence>
<dbReference type="FunFam" id="3.40.50.300:FF:000493">
    <property type="entry name" value="Guanine nucleotide-binding protein-like 3-like protein"/>
    <property type="match status" value="1"/>
</dbReference>
<dbReference type="InterPro" id="IPR014813">
    <property type="entry name" value="Gnl3_N_dom"/>
</dbReference>
<evidence type="ECO:0000256" key="5">
    <source>
        <dbReference type="ARBA" id="ARBA00023242"/>
    </source>
</evidence>
<accession>A0A0K2V3J7</accession>
<proteinExistence type="predicted"/>
<keyword evidence="4" id="KW-0342">GTP-binding</keyword>
<feature type="coiled-coil region" evidence="7">
    <location>
        <begin position="71"/>
        <end position="100"/>
    </location>
</feature>
<dbReference type="PRINTS" id="PR00326">
    <property type="entry name" value="GTP1OBG"/>
</dbReference>
<dbReference type="InterPro" id="IPR030378">
    <property type="entry name" value="G_CP_dom"/>
</dbReference>
<evidence type="ECO:0000256" key="1">
    <source>
        <dbReference type="ARBA" id="ARBA00004123"/>
    </source>
</evidence>
<dbReference type="Gene3D" id="3.40.50.300">
    <property type="entry name" value="P-loop containing nucleotide triphosphate hydrolases"/>
    <property type="match status" value="2"/>
</dbReference>
<dbReference type="InterPro" id="IPR023179">
    <property type="entry name" value="GTP-bd_ortho_bundle_sf"/>
</dbReference>
<dbReference type="PANTHER" id="PTHR11089">
    <property type="entry name" value="GTP-BINDING PROTEIN-RELATED"/>
    <property type="match status" value="1"/>
</dbReference>
<dbReference type="InterPro" id="IPR006073">
    <property type="entry name" value="GTP-bd"/>
</dbReference>
<evidence type="ECO:0000256" key="7">
    <source>
        <dbReference type="SAM" id="Coils"/>
    </source>
</evidence>
<evidence type="ECO:0000256" key="2">
    <source>
        <dbReference type="ARBA" id="ARBA00022741"/>
    </source>
</evidence>